<name>A0AAP0C2B1_9ASPA</name>
<comment type="caution">
    <text evidence="7">The sequence shown here is derived from an EMBL/GenBank/DDBJ whole genome shotgun (WGS) entry which is preliminary data.</text>
</comment>
<dbReference type="InterPro" id="IPR027443">
    <property type="entry name" value="IPNS-like_sf"/>
</dbReference>
<dbReference type="Pfam" id="PF14226">
    <property type="entry name" value="DIOX_N"/>
    <property type="match status" value="1"/>
</dbReference>
<keyword evidence="3 5" id="KW-0560">Oxidoreductase</keyword>
<evidence type="ECO:0000256" key="4">
    <source>
        <dbReference type="ARBA" id="ARBA00023004"/>
    </source>
</evidence>
<organism evidence="7 8">
    <name type="scientific">Platanthera zijinensis</name>
    <dbReference type="NCBI Taxonomy" id="2320716"/>
    <lineage>
        <taxon>Eukaryota</taxon>
        <taxon>Viridiplantae</taxon>
        <taxon>Streptophyta</taxon>
        <taxon>Embryophyta</taxon>
        <taxon>Tracheophyta</taxon>
        <taxon>Spermatophyta</taxon>
        <taxon>Magnoliopsida</taxon>
        <taxon>Liliopsida</taxon>
        <taxon>Asparagales</taxon>
        <taxon>Orchidaceae</taxon>
        <taxon>Orchidoideae</taxon>
        <taxon>Orchideae</taxon>
        <taxon>Orchidinae</taxon>
        <taxon>Platanthera</taxon>
    </lineage>
</organism>
<accession>A0AAP0C2B1</accession>
<evidence type="ECO:0000256" key="2">
    <source>
        <dbReference type="ARBA" id="ARBA00022723"/>
    </source>
</evidence>
<keyword evidence="4 5" id="KW-0408">Iron</keyword>
<dbReference type="InterPro" id="IPR005123">
    <property type="entry name" value="Oxoglu/Fe-dep_dioxygenase_dom"/>
</dbReference>
<gene>
    <name evidence="7" type="primary">GA2OX8</name>
    <name evidence="7" type="ORF">KSP39_PZI000595</name>
</gene>
<dbReference type="GO" id="GO:0046872">
    <property type="term" value="F:metal ion binding"/>
    <property type="evidence" value="ECO:0007669"/>
    <property type="project" value="UniProtKB-KW"/>
</dbReference>
<evidence type="ECO:0000256" key="5">
    <source>
        <dbReference type="RuleBase" id="RU003682"/>
    </source>
</evidence>
<evidence type="ECO:0000313" key="8">
    <source>
        <dbReference type="Proteomes" id="UP001418222"/>
    </source>
</evidence>
<dbReference type="InterPro" id="IPR050231">
    <property type="entry name" value="Iron_ascorbate_oxido_reductase"/>
</dbReference>
<dbReference type="InterPro" id="IPR044861">
    <property type="entry name" value="IPNS-like_FE2OG_OXY"/>
</dbReference>
<reference evidence="7 8" key="1">
    <citation type="journal article" date="2022" name="Nat. Plants">
        <title>Genomes of leafy and leafless Platanthera orchids illuminate the evolution of mycoheterotrophy.</title>
        <authorList>
            <person name="Li M.H."/>
            <person name="Liu K.W."/>
            <person name="Li Z."/>
            <person name="Lu H.C."/>
            <person name="Ye Q.L."/>
            <person name="Zhang D."/>
            <person name="Wang J.Y."/>
            <person name="Li Y.F."/>
            <person name="Zhong Z.M."/>
            <person name="Liu X."/>
            <person name="Yu X."/>
            <person name="Liu D.K."/>
            <person name="Tu X.D."/>
            <person name="Liu B."/>
            <person name="Hao Y."/>
            <person name="Liao X.Y."/>
            <person name="Jiang Y.T."/>
            <person name="Sun W.H."/>
            <person name="Chen J."/>
            <person name="Chen Y.Q."/>
            <person name="Ai Y."/>
            <person name="Zhai J.W."/>
            <person name="Wu S.S."/>
            <person name="Zhou Z."/>
            <person name="Hsiao Y.Y."/>
            <person name="Wu W.L."/>
            <person name="Chen Y.Y."/>
            <person name="Lin Y.F."/>
            <person name="Hsu J.L."/>
            <person name="Li C.Y."/>
            <person name="Wang Z.W."/>
            <person name="Zhao X."/>
            <person name="Zhong W.Y."/>
            <person name="Ma X.K."/>
            <person name="Ma L."/>
            <person name="Huang J."/>
            <person name="Chen G.Z."/>
            <person name="Huang M.Z."/>
            <person name="Huang L."/>
            <person name="Peng D.H."/>
            <person name="Luo Y.B."/>
            <person name="Zou S.Q."/>
            <person name="Chen S.P."/>
            <person name="Lan S."/>
            <person name="Tsai W.C."/>
            <person name="Van de Peer Y."/>
            <person name="Liu Z.J."/>
        </authorList>
    </citation>
    <scope>NUCLEOTIDE SEQUENCE [LARGE SCALE GENOMIC DNA]</scope>
    <source>
        <strain evidence="7">Lor287</strain>
    </source>
</reference>
<protein>
    <submittedName>
        <fullName evidence="7">Gibberellin 2-beta-dioxygenase 8</fullName>
    </submittedName>
</protein>
<dbReference type="Proteomes" id="UP001418222">
    <property type="component" value="Unassembled WGS sequence"/>
</dbReference>
<dbReference type="AlphaFoldDB" id="A0AAP0C2B1"/>
<dbReference type="PANTHER" id="PTHR47990">
    <property type="entry name" value="2-OXOGLUTARATE (2OG) AND FE(II)-DEPENDENT OXYGENASE SUPERFAMILY PROTEIN-RELATED"/>
    <property type="match status" value="1"/>
</dbReference>
<dbReference type="InterPro" id="IPR026992">
    <property type="entry name" value="DIOX_N"/>
</dbReference>
<keyword evidence="2 5" id="KW-0479">Metal-binding</keyword>
<comment type="cofactor">
    <cofactor evidence="1">
        <name>L-ascorbate</name>
        <dbReference type="ChEBI" id="CHEBI:38290"/>
    </cofactor>
</comment>
<sequence>MAVDSIVLPVIDLANFPTELDKLAAASTTLGCFRVVNHGLPPALAAEMKAVARSLFESSDEAKFRSGNVDRIYAGGYMFRGEFSKLHESLGIYDAASAVDVQSFCSNLDATIKQRKIISEYIGKVHCVIIDIASKVAESLSCSLAGLSFEEWPLAVRLNFYDFRVEEDIGSSALPAHADSGFLTILQEDECVGGLEIMDRTGNFVSIDPVPAGALLVNIGDVGKAWSNGRLHNMEHRVICRDAIPRISIATFLLAPKDGKVEPNAAFVDADHPKLYQTFMYNEYRKLRTTTGFLAGQILPRLL</sequence>
<evidence type="ECO:0000256" key="1">
    <source>
        <dbReference type="ARBA" id="ARBA00001961"/>
    </source>
</evidence>
<evidence type="ECO:0000256" key="3">
    <source>
        <dbReference type="ARBA" id="ARBA00023002"/>
    </source>
</evidence>
<evidence type="ECO:0000313" key="7">
    <source>
        <dbReference type="EMBL" id="KAK8956710.1"/>
    </source>
</evidence>
<dbReference type="Gene3D" id="2.60.120.330">
    <property type="entry name" value="B-lactam Antibiotic, Isopenicillin N Synthase, Chain"/>
    <property type="match status" value="1"/>
</dbReference>
<dbReference type="GO" id="GO:0016491">
    <property type="term" value="F:oxidoreductase activity"/>
    <property type="evidence" value="ECO:0007669"/>
    <property type="project" value="UniProtKB-KW"/>
</dbReference>
<feature type="domain" description="Fe2OG dioxygenase" evidence="6">
    <location>
        <begin position="152"/>
        <end position="256"/>
    </location>
</feature>
<comment type="similarity">
    <text evidence="5">Belongs to the iron/ascorbate-dependent oxidoreductase family.</text>
</comment>
<proteinExistence type="inferred from homology"/>
<dbReference type="SUPFAM" id="SSF51197">
    <property type="entry name" value="Clavaminate synthase-like"/>
    <property type="match status" value="1"/>
</dbReference>
<keyword evidence="8" id="KW-1185">Reference proteome</keyword>
<dbReference type="Pfam" id="PF03171">
    <property type="entry name" value="2OG-FeII_Oxy"/>
    <property type="match status" value="1"/>
</dbReference>
<evidence type="ECO:0000259" key="6">
    <source>
        <dbReference type="PROSITE" id="PS51471"/>
    </source>
</evidence>
<dbReference type="EMBL" id="JBBWWQ010000001">
    <property type="protein sequence ID" value="KAK8956710.1"/>
    <property type="molecule type" value="Genomic_DNA"/>
</dbReference>
<dbReference type="PROSITE" id="PS51471">
    <property type="entry name" value="FE2OG_OXY"/>
    <property type="match status" value="1"/>
</dbReference>